<proteinExistence type="predicted"/>
<evidence type="ECO:0000259" key="8">
    <source>
        <dbReference type="Pfam" id="PF18676"/>
    </source>
</evidence>
<protein>
    <submittedName>
        <fullName evidence="9">Putative secreted protein (Por secretion system target)</fullName>
    </submittedName>
</protein>
<dbReference type="NCBIfam" id="TIGR04183">
    <property type="entry name" value="Por_Secre_tail"/>
    <property type="match status" value="1"/>
</dbReference>
<comment type="subcellular location">
    <subcellularLocation>
        <location evidence="1">Cell envelope</location>
    </subcellularLocation>
    <subcellularLocation>
        <location evidence="2">Cell outer membrane</location>
    </subcellularLocation>
    <subcellularLocation>
        <location evidence="3">Secreted</location>
    </subcellularLocation>
</comment>
<keyword evidence="5" id="KW-0732">Signal</keyword>
<dbReference type="Pfam" id="PF18676">
    <property type="entry name" value="MBG_2"/>
    <property type="match status" value="2"/>
</dbReference>
<dbReference type="InterPro" id="IPR026444">
    <property type="entry name" value="Secre_tail"/>
</dbReference>
<dbReference type="GO" id="GO:0009279">
    <property type="term" value="C:cell outer membrane"/>
    <property type="evidence" value="ECO:0007669"/>
    <property type="project" value="UniProtKB-SubCell"/>
</dbReference>
<dbReference type="PANTHER" id="PTHR11319">
    <property type="entry name" value="G PROTEIN-COUPLED RECEPTOR-RELATED"/>
    <property type="match status" value="1"/>
</dbReference>
<comment type="caution">
    <text evidence="9">The sequence shown here is derived from an EMBL/GenBank/DDBJ whole genome shotgun (WGS) entry which is preliminary data.</text>
</comment>
<evidence type="ECO:0000313" key="9">
    <source>
        <dbReference type="EMBL" id="RZS74627.1"/>
    </source>
</evidence>
<keyword evidence="10" id="KW-1185">Reference proteome</keyword>
<organism evidence="9 10">
    <name type="scientific">Pseudobacter ginsenosidimutans</name>
    <dbReference type="NCBI Taxonomy" id="661488"/>
    <lineage>
        <taxon>Bacteria</taxon>
        <taxon>Pseudomonadati</taxon>
        <taxon>Bacteroidota</taxon>
        <taxon>Chitinophagia</taxon>
        <taxon>Chitinophagales</taxon>
        <taxon>Chitinophagaceae</taxon>
        <taxon>Pseudobacter</taxon>
    </lineage>
</organism>
<keyword evidence="6" id="KW-0472">Membrane</keyword>
<dbReference type="SUPFAM" id="SSF49373">
    <property type="entry name" value="Invasin/intimin cell-adhesion fragments"/>
    <property type="match status" value="1"/>
</dbReference>
<dbReference type="GO" id="GO:0005576">
    <property type="term" value="C:extracellular region"/>
    <property type="evidence" value="ECO:0007669"/>
    <property type="project" value="UniProtKB-SubCell"/>
</dbReference>
<evidence type="ECO:0000256" key="3">
    <source>
        <dbReference type="ARBA" id="ARBA00004613"/>
    </source>
</evidence>
<dbReference type="InterPro" id="IPR041286">
    <property type="entry name" value="MBG_2"/>
</dbReference>
<dbReference type="Gene3D" id="2.60.40.1080">
    <property type="match status" value="1"/>
</dbReference>
<evidence type="ECO:0000256" key="6">
    <source>
        <dbReference type="ARBA" id="ARBA00023136"/>
    </source>
</evidence>
<reference evidence="9 10" key="1">
    <citation type="submission" date="2019-02" db="EMBL/GenBank/DDBJ databases">
        <title>Genomic Encyclopedia of Type Strains, Phase IV (KMG-IV): sequencing the most valuable type-strain genomes for metagenomic binning, comparative biology and taxonomic classification.</title>
        <authorList>
            <person name="Goeker M."/>
        </authorList>
    </citation>
    <scope>NUCLEOTIDE SEQUENCE [LARGE SCALE GENOMIC DNA]</scope>
    <source>
        <strain evidence="9 10">DSM 18116</strain>
    </source>
</reference>
<sequence>MRQWYTYCLLIACFLFFMAGKRAPGVFFVKPTASGNGSGSSWDNASADLQAMINAAAAGDEIWVAAGTYKPASLPGGSNTSGPRDVAFVLKSDVKIYGGFSGTETALGQRNATTNTTTLSGDIGVASDATDNAYHVVVSINNTAGTLLDGFTVSGGNANGEGFYSIDNRSVFRYCGGGILARGSSATFSNIIVASNQCATAGTGNGSGAGIYSINSSLVLKDARLQQNKASSSTTSGGLGGGLCMIGTADSVNNTSFTNVTVTGNETTNAGAGIFVQAWSKPVFTDVVFTENIAGTSAGGLIIIGNSAGNNVATLNNVSFTKNKANAGNGGALFLSNYVNATMNNLSFTENESSALAGALYCIGGADAFSNLEFTNTSFTKNKSGTSGGAMYINNYNNCIFNKASFTENSAGATGGAMFVIGASAAYNTFRVTDAVFSKNKSTTAGGAGYISSYNKYVIDRVKFLENEATASAGGGLFIFSAATGSNEDAQISNCLFYGNRANLATLGGGGIFVSNNSRPIIINSTFYSNYSLYNGGGIGINNSATAIATVYNSIFYGNTTGGASADIEEPANAGFFLKNSLTQTKGTNGVDGVIVGSNPSFLSTDPASADFLRLASGSPAIDKGANNLLPAAYIKDLAGGSRINDNVIDMGAYESGISQTPTESQTITFENDINLQYGDADHDPAATASSGLQVTYTSSDLQVATIVSNQIRIVGAGTAEITASQPGNQTYLPATPVKKILTVSKAPLIIKPANISVEQYLPFPGFTAVYTSFVNGDNAASLTTQPTITTTANSASAPGDYTLTASDAASPNYTITYETGTLTILPGSGSGGNVHYVKQGGTGNGSSWANASGNLQAMINAAAAGDQIWVAGGTYKPATLEGGSGTISARDVAFVLKNDVKIFGGFAGTETIISDRNTTANPSILSGDIGTVNDASDNAYHVVLSVYNTASTLLDGFTITGGNADGEGFSSVNGKSILRNSGGGIHARGSKASFSNSIIKGNSSATTSTPGFGGGVYSYASQIQFQDALITQNSTVSASSTGAGGGGIYTEGNADTASTVTLTRSDITFNTSRNLGGGIYMGIYSTVTMKDGNIADNKGTNSSGGGVFSRSVSGADNHLILERVNVSRNETLTGSGGGMMLSYYTHSTFTDVVFSENKCISSGAGYYLQGNTDDQILAQIRMTNVEFRKNQANGPGSGTGGAVYLQGNWDAVFTNVKAIENYGNVATGAFQIGGRNSKPSNLVINGGSFINNRTPQFGAAIVISTGAGYQIDRVDFSGNSAGAHAGAVWASGTGTASGPVLNCTISNSRFANNESGSQNLGAGALYITTTYNTPRILNCTFYNNKAQKDGGAIYVGGTVNTKAAIHNCIIYGNSVINGNGADIYKNADAIVELKNTLTQAYGTNGVDGVITGVDPKFLSTDANSNNYLRLMSGSPAIDKGDNLLLTQGTSLDLGGNARIVNGIADMGAYEYFSGQSIPTESQTIDIAAAITKTYGEADFDPGATASSGLTVYYTSNNTNVATIENGKVKIKAAGTATIRAWQPGNDIYLAAPDATTTLTVNKAPLLIKANDANMVQQQAIPAFTASFTGFVNGETLGVLSGQPVFNTTATTSSPIGTYPITVSGAAAANYEISYTNGVLTIQPIAVDNATLDAWFSNNTTLQVRVDMPGETEGTVSLFTSAGQRIYHTGITLKQGRNQFTVPADRLIPGIYIINVNGAGLKLDKKFIKR</sequence>
<dbReference type="InterPro" id="IPR012334">
    <property type="entry name" value="Pectin_lyas_fold"/>
</dbReference>
<dbReference type="Gene3D" id="2.160.20.10">
    <property type="entry name" value="Single-stranded right-handed beta-helix, Pectin lyase-like"/>
    <property type="match status" value="3"/>
</dbReference>
<dbReference type="InterPro" id="IPR008964">
    <property type="entry name" value="Invasin/intimin_cell_adhesion"/>
</dbReference>
<dbReference type="PANTHER" id="PTHR11319:SF35">
    <property type="entry name" value="OUTER MEMBRANE PROTEIN PMPC-RELATED"/>
    <property type="match status" value="1"/>
</dbReference>
<gene>
    <name evidence="9" type="ORF">EV199_0476</name>
</gene>
<feature type="domain" description="MBG" evidence="8">
    <location>
        <begin position="754"/>
        <end position="824"/>
    </location>
</feature>
<dbReference type="RefSeq" id="WP_130539077.1">
    <property type="nucleotide sequence ID" value="NZ_CP042431.1"/>
</dbReference>
<dbReference type="SMART" id="SM00710">
    <property type="entry name" value="PbH1"/>
    <property type="match status" value="19"/>
</dbReference>
<evidence type="ECO:0000256" key="2">
    <source>
        <dbReference type="ARBA" id="ARBA00004442"/>
    </source>
</evidence>
<feature type="domain" description="MBG" evidence="8">
    <location>
        <begin position="1566"/>
        <end position="1641"/>
    </location>
</feature>
<keyword evidence="4" id="KW-0964">Secreted</keyword>
<keyword evidence="7" id="KW-0998">Cell outer membrane</keyword>
<dbReference type="InterPro" id="IPR059226">
    <property type="entry name" value="Choice_anch_Q_dom"/>
</dbReference>
<dbReference type="InterPro" id="IPR006626">
    <property type="entry name" value="PbH1"/>
</dbReference>
<evidence type="ECO:0000313" key="10">
    <source>
        <dbReference type="Proteomes" id="UP000293874"/>
    </source>
</evidence>
<evidence type="ECO:0000256" key="1">
    <source>
        <dbReference type="ARBA" id="ARBA00004196"/>
    </source>
</evidence>
<dbReference type="Gene3D" id="3.30.160.710">
    <property type="match status" value="2"/>
</dbReference>
<name>A0A4Q7MZD5_9BACT</name>
<dbReference type="Proteomes" id="UP000293874">
    <property type="component" value="Unassembled WGS sequence"/>
</dbReference>
<dbReference type="SUPFAM" id="SSF51126">
    <property type="entry name" value="Pectin lyase-like"/>
    <property type="match status" value="4"/>
</dbReference>
<dbReference type="EMBL" id="SGXA01000001">
    <property type="protein sequence ID" value="RZS74627.1"/>
    <property type="molecule type" value="Genomic_DNA"/>
</dbReference>
<dbReference type="NCBIfam" id="TIGR01376">
    <property type="entry name" value="POMP_repeat"/>
    <property type="match status" value="1"/>
</dbReference>
<dbReference type="InterPro" id="IPR011050">
    <property type="entry name" value="Pectin_lyase_fold/virulence"/>
</dbReference>
<dbReference type="InterPro" id="IPR003368">
    <property type="entry name" value="POMP_repeat"/>
</dbReference>
<evidence type="ECO:0000256" key="4">
    <source>
        <dbReference type="ARBA" id="ARBA00022525"/>
    </source>
</evidence>
<dbReference type="NCBIfam" id="NF041518">
    <property type="entry name" value="choice_anch_Q"/>
    <property type="match status" value="2"/>
</dbReference>
<evidence type="ECO:0000256" key="5">
    <source>
        <dbReference type="ARBA" id="ARBA00022729"/>
    </source>
</evidence>
<evidence type="ECO:0000256" key="7">
    <source>
        <dbReference type="ARBA" id="ARBA00023237"/>
    </source>
</evidence>
<dbReference type="OrthoDB" id="355609at2"/>
<accession>A0A4Q7MZD5</accession>